<dbReference type="InterPro" id="IPR003325">
    <property type="entry name" value="TerD"/>
</dbReference>
<dbReference type="Gene3D" id="2.60.60.30">
    <property type="entry name" value="sav2460 like domains"/>
    <property type="match status" value="1"/>
</dbReference>
<accession>A0ABV8L980</accession>
<evidence type="ECO:0000259" key="2">
    <source>
        <dbReference type="Pfam" id="PF02342"/>
    </source>
</evidence>
<comment type="similarity">
    <text evidence="1">Belongs to the CAPAB/TerDEXZ family.</text>
</comment>
<dbReference type="Proteomes" id="UP001595767">
    <property type="component" value="Unassembled WGS sequence"/>
</dbReference>
<reference evidence="4" key="1">
    <citation type="journal article" date="2019" name="Int. J. Syst. Evol. Microbiol.">
        <title>The Global Catalogue of Microorganisms (GCM) 10K type strain sequencing project: providing services to taxonomists for standard genome sequencing and annotation.</title>
        <authorList>
            <consortium name="The Broad Institute Genomics Platform"/>
            <consortium name="The Broad Institute Genome Sequencing Center for Infectious Disease"/>
            <person name="Wu L."/>
            <person name="Ma J."/>
        </authorList>
    </citation>
    <scope>NUCLEOTIDE SEQUENCE [LARGE SCALE GENOMIC DNA]</scope>
    <source>
        <strain evidence="4">CGMCC 4.7204</strain>
    </source>
</reference>
<name>A0ABV8L980_9NOCA</name>
<evidence type="ECO:0000256" key="1">
    <source>
        <dbReference type="ARBA" id="ARBA00008775"/>
    </source>
</evidence>
<dbReference type="PANTHER" id="PTHR32097:SF4">
    <property type="entry name" value="GENERAL STRESS PROTEIN 16U"/>
    <property type="match status" value="1"/>
</dbReference>
<evidence type="ECO:0000313" key="4">
    <source>
        <dbReference type="Proteomes" id="UP001595767"/>
    </source>
</evidence>
<organism evidence="3 4">
    <name type="scientific">Nocardia rhizosphaerae</name>
    <dbReference type="NCBI Taxonomy" id="1691571"/>
    <lineage>
        <taxon>Bacteria</taxon>
        <taxon>Bacillati</taxon>
        <taxon>Actinomycetota</taxon>
        <taxon>Actinomycetes</taxon>
        <taxon>Mycobacteriales</taxon>
        <taxon>Nocardiaceae</taxon>
        <taxon>Nocardia</taxon>
    </lineage>
</organism>
<protein>
    <submittedName>
        <fullName evidence="3">TerD family protein</fullName>
    </submittedName>
</protein>
<evidence type="ECO:0000313" key="3">
    <source>
        <dbReference type="EMBL" id="MFC4127240.1"/>
    </source>
</evidence>
<dbReference type="InterPro" id="IPR051324">
    <property type="entry name" value="Stress/Tellurium_Resist"/>
</dbReference>
<feature type="domain" description="TerD" evidence="2">
    <location>
        <begin position="8"/>
        <end position="174"/>
    </location>
</feature>
<dbReference type="CDD" id="cd06974">
    <property type="entry name" value="TerD_like"/>
    <property type="match status" value="1"/>
</dbReference>
<dbReference type="EMBL" id="JBHSBA010000012">
    <property type="protein sequence ID" value="MFC4127240.1"/>
    <property type="molecule type" value="Genomic_DNA"/>
</dbReference>
<comment type="caution">
    <text evidence="3">The sequence shown here is derived from an EMBL/GenBank/DDBJ whole genome shotgun (WGS) entry which is preliminary data.</text>
</comment>
<keyword evidence="4" id="KW-1185">Reference proteome</keyword>
<gene>
    <name evidence="3" type="ORF">ACFOW8_20110</name>
</gene>
<dbReference type="PANTHER" id="PTHR32097">
    <property type="entry name" value="CAMP-BINDING PROTEIN 1-RELATED"/>
    <property type="match status" value="1"/>
</dbReference>
<dbReference type="Pfam" id="PF02342">
    <property type="entry name" value="TerD"/>
    <property type="match status" value="1"/>
</dbReference>
<sequence>MEPVTSPKLLRGQNVPLPADVHRVDAVIGWADAAADVDASALLLGVDGKVRSDADLVFYNQPRSADGSVQFDGTSSAGEGMRARIVVELSRVPADVQTVALAGSLTTGNFGALGGLRFEIRDATGRCLAEYVATDASTETAFVFGEIYRRGGAWKVRAVGQGWDSGLAGLATDFGVEVDDAGDAPAADPAGSSIAPVASAHAAGSPYQLWSRPRSWRDCELEVADEHLPAIRSLLPDSLPEDGTTLTPEVELIPEPAGPRGPWAISVRTAGRTIGYLDADTARTWAGPIRRIVAAGFVPTTSGRIWYTEYDGWDGTDSRAAVQLGLGEAFDAIPLNEPPTSPYTILPRSAVVQVTKEHEHFDVLRKFVPECGHGVLIVTLHENAPDSGKAKPHVEVRIEGQRIGQLTPQMSQRFAPLIQHLEARGLVTACWGDITGSPVAAKVRIDAVKANEATSQTLDGPPVTCPQLGPELPDPTAYDLTAAGPLLEPLPLVQPVSRPLPPEPPDGSILRFNRGRYSYVAVRRGERWETTASGIGGAIDQVMRWADLGARVRGFEVATGFAPVARRDDPRVRQSLAVVRFTIGANYLAAINICSRGSEEGDWYTTVTESTSRLLPISDYADWSDILRYGQHIQVVSEWTPLP</sequence>
<proteinExistence type="inferred from homology"/>
<dbReference type="RefSeq" id="WP_378552503.1">
    <property type="nucleotide sequence ID" value="NZ_JBHSBA010000012.1"/>
</dbReference>